<dbReference type="SUPFAM" id="SSF47598">
    <property type="entry name" value="Ribbon-helix-helix"/>
    <property type="match status" value="1"/>
</dbReference>
<evidence type="ECO:0000256" key="2">
    <source>
        <dbReference type="ARBA" id="ARBA00022596"/>
    </source>
</evidence>
<dbReference type="PANTHER" id="PTHR34719">
    <property type="entry name" value="NICKEL-RESPONSIVE REGULATOR"/>
    <property type="match status" value="1"/>
</dbReference>
<comment type="caution">
    <text evidence="10">The sequence shown here is derived from an EMBL/GenBank/DDBJ whole genome shotgun (WGS) entry which is preliminary data.</text>
</comment>
<protein>
    <recommendedName>
        <fullName evidence="7">Putative nickel-responsive regulator</fullName>
    </recommendedName>
</protein>
<keyword evidence="2 7" id="KW-0533">Nickel</keyword>
<proteinExistence type="inferred from homology"/>
<evidence type="ECO:0000256" key="1">
    <source>
        <dbReference type="ARBA" id="ARBA00008478"/>
    </source>
</evidence>
<sequence>MDKIRRFGVSIEESLAGRFDEHIRGEGYGSRSEALRDLIREHLVLDQLSLDGTPAVASLSLVYDHHQRELHQTLNHLQHDHHELIISTLHVHIDHDHCLEVIILRGPNTQIKAVADRLMSTRGVKHGKLTLTTSGEYF</sequence>
<keyword evidence="6 7" id="KW-0804">Transcription</keyword>
<evidence type="ECO:0000256" key="6">
    <source>
        <dbReference type="ARBA" id="ARBA00023163"/>
    </source>
</evidence>
<feature type="domain" description="Ribbon-helix-helix protein CopG" evidence="8">
    <location>
        <begin position="5"/>
        <end position="44"/>
    </location>
</feature>
<keyword evidence="5 7" id="KW-0238">DNA-binding</keyword>
<dbReference type="InterPro" id="IPR022988">
    <property type="entry name" value="Ni_resp_reg_NikR"/>
</dbReference>
<feature type="binding site" evidence="7">
    <location>
        <position position="79"/>
    </location>
    <ligand>
        <name>Ni(2+)</name>
        <dbReference type="ChEBI" id="CHEBI:49786"/>
    </ligand>
</feature>
<dbReference type="GO" id="GO:0003700">
    <property type="term" value="F:DNA-binding transcription factor activity"/>
    <property type="evidence" value="ECO:0007669"/>
    <property type="project" value="UniProtKB-UniRule"/>
</dbReference>
<gene>
    <name evidence="10" type="ORF">A2Z86_05585</name>
</gene>
<evidence type="ECO:0000313" key="10">
    <source>
        <dbReference type="EMBL" id="OGF98506.1"/>
    </source>
</evidence>
<feature type="binding site" evidence="7">
    <location>
        <position position="98"/>
    </location>
    <ligand>
        <name>Ni(2+)</name>
        <dbReference type="ChEBI" id="CHEBI:49786"/>
    </ligand>
</feature>
<evidence type="ECO:0000313" key="11">
    <source>
        <dbReference type="Proteomes" id="UP000176992"/>
    </source>
</evidence>
<evidence type="ECO:0000256" key="4">
    <source>
        <dbReference type="ARBA" id="ARBA00023015"/>
    </source>
</evidence>
<dbReference type="AlphaFoldDB" id="A0A1F5YEV7"/>
<dbReference type="Gene3D" id="1.10.1220.10">
    <property type="entry name" value="Met repressor-like"/>
    <property type="match status" value="1"/>
</dbReference>
<evidence type="ECO:0000259" key="8">
    <source>
        <dbReference type="Pfam" id="PF01402"/>
    </source>
</evidence>
<accession>A0A1F5YEV7</accession>
<dbReference type="Pfam" id="PF08753">
    <property type="entry name" value="NikR_C"/>
    <property type="match status" value="1"/>
</dbReference>
<dbReference type="InterPro" id="IPR045865">
    <property type="entry name" value="ACT-like_dom_sf"/>
</dbReference>
<feature type="binding site" evidence="7">
    <location>
        <position position="90"/>
    </location>
    <ligand>
        <name>Ni(2+)</name>
        <dbReference type="ChEBI" id="CHEBI:49786"/>
    </ligand>
</feature>
<dbReference type="PANTHER" id="PTHR34719:SF2">
    <property type="entry name" value="NICKEL-RESPONSIVE REGULATOR"/>
    <property type="match status" value="1"/>
</dbReference>
<comment type="similarity">
    <text evidence="1 7">Belongs to the transcriptional regulatory CopG/NikR family.</text>
</comment>
<evidence type="ECO:0000256" key="5">
    <source>
        <dbReference type="ARBA" id="ARBA00023125"/>
    </source>
</evidence>
<dbReference type="GO" id="GO:0010045">
    <property type="term" value="P:response to nickel cation"/>
    <property type="evidence" value="ECO:0007669"/>
    <property type="project" value="InterPro"/>
</dbReference>
<dbReference type="CDD" id="cd22231">
    <property type="entry name" value="RHH_NikR_HicB-like"/>
    <property type="match status" value="1"/>
</dbReference>
<feature type="domain" description="Transcription factor NikR nickel binding C-terminal" evidence="9">
    <location>
        <begin position="56"/>
        <end position="132"/>
    </location>
</feature>
<name>A0A1F5YEV7_9BACT</name>
<keyword evidence="3 7" id="KW-0479">Metal-binding</keyword>
<dbReference type="Gene3D" id="3.30.70.1150">
    <property type="entry name" value="ACT-like. Chain A, domain 2"/>
    <property type="match status" value="1"/>
</dbReference>
<dbReference type="GO" id="GO:0003677">
    <property type="term" value="F:DNA binding"/>
    <property type="evidence" value="ECO:0007669"/>
    <property type="project" value="UniProtKB-KW"/>
</dbReference>
<dbReference type="EMBL" id="MFIV01000094">
    <property type="protein sequence ID" value="OGF98506.1"/>
    <property type="molecule type" value="Genomic_DNA"/>
</dbReference>
<dbReference type="InterPro" id="IPR002145">
    <property type="entry name" value="CopG"/>
</dbReference>
<dbReference type="NCBIfam" id="NF002169">
    <property type="entry name" value="PRK01002.1"/>
    <property type="match status" value="1"/>
</dbReference>
<keyword evidence="4 7" id="KW-0805">Transcription regulation</keyword>
<reference evidence="10 11" key="1">
    <citation type="journal article" date="2016" name="Nat. Commun.">
        <title>Thousands of microbial genomes shed light on interconnected biogeochemical processes in an aquifer system.</title>
        <authorList>
            <person name="Anantharaman K."/>
            <person name="Brown C.T."/>
            <person name="Hug L.A."/>
            <person name="Sharon I."/>
            <person name="Castelle C.J."/>
            <person name="Probst A.J."/>
            <person name="Thomas B.C."/>
            <person name="Singh A."/>
            <person name="Wilkins M.J."/>
            <person name="Karaoz U."/>
            <person name="Brodie E.L."/>
            <person name="Williams K.H."/>
            <person name="Hubbard S.S."/>
            <person name="Banfield J.F."/>
        </authorList>
    </citation>
    <scope>NUCLEOTIDE SEQUENCE [LARGE SCALE GENOMIC DNA]</scope>
</reference>
<dbReference type="InterPro" id="IPR027271">
    <property type="entry name" value="Acetolactate_synth/TF_NikR_C"/>
</dbReference>
<evidence type="ECO:0000259" key="9">
    <source>
        <dbReference type="Pfam" id="PF08753"/>
    </source>
</evidence>
<comment type="cofactor">
    <cofactor evidence="7">
        <name>Ni(2+)</name>
        <dbReference type="ChEBI" id="CHEBI:49786"/>
    </cofactor>
    <text evidence="7">Binds 1 nickel ion per subunit.</text>
</comment>
<dbReference type="NCBIfam" id="NF002815">
    <property type="entry name" value="PRK02967.1"/>
    <property type="match status" value="1"/>
</dbReference>
<dbReference type="Pfam" id="PF01402">
    <property type="entry name" value="RHH_1"/>
    <property type="match status" value="1"/>
</dbReference>
<dbReference type="InterPro" id="IPR014864">
    <property type="entry name" value="TF_NikR_Ni-bd_C"/>
</dbReference>
<dbReference type="SUPFAM" id="SSF55021">
    <property type="entry name" value="ACT-like"/>
    <property type="match status" value="1"/>
</dbReference>
<dbReference type="NCBIfam" id="NF003381">
    <property type="entry name" value="PRK04460.1"/>
    <property type="match status" value="1"/>
</dbReference>
<dbReference type="NCBIfam" id="NF001884">
    <property type="entry name" value="PRK00630.1"/>
    <property type="match status" value="1"/>
</dbReference>
<dbReference type="Proteomes" id="UP000176992">
    <property type="component" value="Unassembled WGS sequence"/>
</dbReference>
<dbReference type="GO" id="GO:0016151">
    <property type="term" value="F:nickel cation binding"/>
    <property type="evidence" value="ECO:0007669"/>
    <property type="project" value="UniProtKB-UniRule"/>
</dbReference>
<organism evidence="10 11">
    <name type="scientific">Candidatus Glassbacteria bacterium GWA2_58_10</name>
    <dbReference type="NCBI Taxonomy" id="1817865"/>
    <lineage>
        <taxon>Bacteria</taxon>
        <taxon>Candidatus Glassiibacteriota</taxon>
    </lineage>
</organism>
<comment type="function">
    <text evidence="7">Transcriptional regulator.</text>
</comment>
<dbReference type="InterPro" id="IPR010985">
    <property type="entry name" value="Ribbon_hlx_hlx"/>
</dbReference>
<dbReference type="HAMAP" id="MF_00476">
    <property type="entry name" value="NikR"/>
    <property type="match status" value="1"/>
</dbReference>
<evidence type="ECO:0000256" key="7">
    <source>
        <dbReference type="HAMAP-Rule" id="MF_00476"/>
    </source>
</evidence>
<evidence type="ECO:0000256" key="3">
    <source>
        <dbReference type="ARBA" id="ARBA00022723"/>
    </source>
</evidence>
<dbReference type="InterPro" id="IPR013321">
    <property type="entry name" value="Arc_rbn_hlx_hlx"/>
</dbReference>
<feature type="binding site" evidence="7">
    <location>
        <position position="92"/>
    </location>
    <ligand>
        <name>Ni(2+)</name>
        <dbReference type="ChEBI" id="CHEBI:49786"/>
    </ligand>
</feature>
<dbReference type="InterPro" id="IPR050192">
    <property type="entry name" value="CopG/NikR_regulator"/>
</dbReference>